<dbReference type="Proteomes" id="UP001602119">
    <property type="component" value="Unassembled WGS sequence"/>
</dbReference>
<evidence type="ECO:0000256" key="1">
    <source>
        <dbReference type="ARBA" id="ARBA00001933"/>
    </source>
</evidence>
<comment type="caution">
    <text evidence="5">The sequence shown here is derived from an EMBL/GenBank/DDBJ whole genome shotgun (WGS) entry which is preliminary data.</text>
</comment>
<evidence type="ECO:0000256" key="2">
    <source>
        <dbReference type="ARBA" id="ARBA00008639"/>
    </source>
</evidence>
<dbReference type="SUPFAM" id="SSF53686">
    <property type="entry name" value="Tryptophan synthase beta subunit-like PLP-dependent enzymes"/>
    <property type="match status" value="1"/>
</dbReference>
<dbReference type="Pfam" id="PF00291">
    <property type="entry name" value="PALP"/>
    <property type="match status" value="1"/>
</dbReference>
<sequence length="293" mass="31359">MEVAAGLEASAGMAARIPSPIEEVRDERLGGVRLLLKRDDLIHPDIPGNKWRKLRYNLGPGPVLTFGGAYSNHIRAVAAAGAIYGFPTIGVIRGEEHLPLNPSLAYAAARGMRLTYLDRSAYRRKYTPEVIDALRAEFGEFRLLPEGGSNAAAVRGCAEIAPELDAQLGGRYDLVCCPVGTGGTLAGVAAGLAPGRRAVGFAVLKGGEFLGDEVARLQHEALGRVTDNWRIECGFHFGGYARTTPELRAFAEDFAARHGLRLDLVYVAKMMYGIYALARELAPGTVVVALITG</sequence>
<dbReference type="EMBL" id="JBIAXI010000006">
    <property type="protein sequence ID" value="MFF4773658.1"/>
    <property type="molecule type" value="Genomic_DNA"/>
</dbReference>
<dbReference type="Gene3D" id="3.40.50.1100">
    <property type="match status" value="2"/>
</dbReference>
<evidence type="ECO:0000313" key="5">
    <source>
        <dbReference type="EMBL" id="MFF4773658.1"/>
    </source>
</evidence>
<evidence type="ECO:0000313" key="6">
    <source>
        <dbReference type="Proteomes" id="UP001602119"/>
    </source>
</evidence>
<dbReference type="InterPro" id="IPR036052">
    <property type="entry name" value="TrpB-like_PALP_sf"/>
</dbReference>
<dbReference type="RefSeq" id="WP_387342042.1">
    <property type="nucleotide sequence ID" value="NZ_JBIAXI010000006.1"/>
</dbReference>
<keyword evidence="6" id="KW-1185">Reference proteome</keyword>
<comment type="cofactor">
    <cofactor evidence="1">
        <name>pyridoxal 5'-phosphate</name>
        <dbReference type="ChEBI" id="CHEBI:597326"/>
    </cofactor>
</comment>
<name>A0ABW6V2Y8_MICFU</name>
<evidence type="ECO:0000259" key="4">
    <source>
        <dbReference type="Pfam" id="PF00291"/>
    </source>
</evidence>
<keyword evidence="3" id="KW-0663">Pyridoxal phosphate</keyword>
<protein>
    <submittedName>
        <fullName evidence="5">1-aminocyclopropane-1-carboxylate deaminase/D-cysteine desulfhydrase</fullName>
    </submittedName>
</protein>
<dbReference type="PANTHER" id="PTHR43780">
    <property type="entry name" value="1-AMINOCYCLOPROPANE-1-CARBOXYLATE DEAMINASE-RELATED"/>
    <property type="match status" value="1"/>
</dbReference>
<accession>A0ABW6V2Y8</accession>
<comment type="similarity">
    <text evidence="2">Belongs to the ACC deaminase/D-cysteine desulfhydrase family.</text>
</comment>
<proteinExistence type="inferred from homology"/>
<gene>
    <name evidence="5" type="ORF">ACFY05_12435</name>
</gene>
<feature type="domain" description="Tryptophan synthase beta chain-like PALP" evidence="4">
    <location>
        <begin position="19"/>
        <end position="293"/>
    </location>
</feature>
<dbReference type="InterPro" id="IPR027278">
    <property type="entry name" value="ACCD_DCysDesulf"/>
</dbReference>
<dbReference type="PANTHER" id="PTHR43780:SF2">
    <property type="entry name" value="1-AMINOCYCLOPROPANE-1-CARBOXYLATE DEAMINASE-RELATED"/>
    <property type="match status" value="1"/>
</dbReference>
<organism evidence="5 6">
    <name type="scientific">Microtetraspora fusca</name>
    <dbReference type="NCBI Taxonomy" id="1997"/>
    <lineage>
        <taxon>Bacteria</taxon>
        <taxon>Bacillati</taxon>
        <taxon>Actinomycetota</taxon>
        <taxon>Actinomycetes</taxon>
        <taxon>Streptosporangiales</taxon>
        <taxon>Streptosporangiaceae</taxon>
        <taxon>Microtetraspora</taxon>
    </lineage>
</organism>
<dbReference type="InterPro" id="IPR001926">
    <property type="entry name" value="TrpB-like_PALP"/>
</dbReference>
<evidence type="ECO:0000256" key="3">
    <source>
        <dbReference type="ARBA" id="ARBA00022898"/>
    </source>
</evidence>
<reference evidence="5 6" key="1">
    <citation type="submission" date="2024-10" db="EMBL/GenBank/DDBJ databases">
        <title>The Natural Products Discovery Center: Release of the First 8490 Sequenced Strains for Exploring Actinobacteria Biosynthetic Diversity.</title>
        <authorList>
            <person name="Kalkreuter E."/>
            <person name="Kautsar S.A."/>
            <person name="Yang D."/>
            <person name="Bader C.D."/>
            <person name="Teijaro C.N."/>
            <person name="Fluegel L."/>
            <person name="Davis C.M."/>
            <person name="Simpson J.R."/>
            <person name="Lauterbach L."/>
            <person name="Steele A.D."/>
            <person name="Gui C."/>
            <person name="Meng S."/>
            <person name="Li G."/>
            <person name="Viehrig K."/>
            <person name="Ye F."/>
            <person name="Su P."/>
            <person name="Kiefer A.F."/>
            <person name="Nichols A."/>
            <person name="Cepeda A.J."/>
            <person name="Yan W."/>
            <person name="Fan B."/>
            <person name="Jiang Y."/>
            <person name="Adhikari A."/>
            <person name="Zheng C.-J."/>
            <person name="Schuster L."/>
            <person name="Cowan T.M."/>
            <person name="Smanski M.J."/>
            <person name="Chevrette M.G."/>
            <person name="De Carvalho L.P.S."/>
            <person name="Shen B."/>
        </authorList>
    </citation>
    <scope>NUCLEOTIDE SEQUENCE [LARGE SCALE GENOMIC DNA]</scope>
    <source>
        <strain evidence="5 6">NPDC001281</strain>
    </source>
</reference>
<dbReference type="PIRSF" id="PIRSF006278">
    <property type="entry name" value="ACCD_DCysDesulf"/>
    <property type="match status" value="1"/>
</dbReference>